<dbReference type="AlphaFoldDB" id="A0A4P6MRW7"/>
<dbReference type="KEGG" id="jli:EXU32_03325"/>
<organism evidence="1 2">
    <name type="scientific">Janibacter limosus</name>
    <dbReference type="NCBI Taxonomy" id="53458"/>
    <lineage>
        <taxon>Bacteria</taxon>
        <taxon>Bacillati</taxon>
        <taxon>Actinomycetota</taxon>
        <taxon>Actinomycetes</taxon>
        <taxon>Micrococcales</taxon>
        <taxon>Intrasporangiaceae</taxon>
        <taxon>Janibacter</taxon>
    </lineage>
</organism>
<gene>
    <name evidence="1" type="ORF">EXU32_03325</name>
</gene>
<accession>A0A4P6MRW7</accession>
<dbReference type="EMBL" id="CP036164">
    <property type="protein sequence ID" value="QBF45382.1"/>
    <property type="molecule type" value="Genomic_DNA"/>
</dbReference>
<keyword evidence="2" id="KW-1185">Reference proteome</keyword>
<dbReference type="STRING" id="1216970.GCA_001570985_00380"/>
<dbReference type="OrthoDB" id="4866617at2"/>
<dbReference type="RefSeq" id="WP_130628621.1">
    <property type="nucleotide sequence ID" value="NZ_CP036164.1"/>
</dbReference>
<dbReference type="Pfam" id="PF21853">
    <property type="entry name" value="DUF6912"/>
    <property type="match status" value="1"/>
</dbReference>
<evidence type="ECO:0000313" key="2">
    <source>
        <dbReference type="Proteomes" id="UP000290408"/>
    </source>
</evidence>
<sequence>MSVRAYLPLLLPELTGVVEQGRLPQRHGCAVTAALRSWDATADEEDLEFEAMCQALDAARALGAGRRVVASADVAETAGTSPDASLDSLLDVPLRDVVCFHVEEEEGAVGAGYDDLLWYDVTELSQLARATD</sequence>
<proteinExistence type="predicted"/>
<name>A0A4P6MRW7_9MICO</name>
<dbReference type="Proteomes" id="UP000290408">
    <property type="component" value="Chromosome"/>
</dbReference>
<reference evidence="1 2" key="1">
    <citation type="submission" date="2019-02" db="EMBL/GenBank/DDBJ databases">
        <title>Genomic data mining of an Antarctic deep-sea actinobacterium, Janibacterlimosus P3-3-X1.</title>
        <authorList>
            <person name="Liao L."/>
            <person name="Chen B."/>
        </authorList>
    </citation>
    <scope>NUCLEOTIDE SEQUENCE [LARGE SCALE GENOMIC DNA]</scope>
    <source>
        <strain evidence="1 2">P3-3-X1</strain>
    </source>
</reference>
<evidence type="ECO:0000313" key="1">
    <source>
        <dbReference type="EMBL" id="QBF45382.1"/>
    </source>
</evidence>
<dbReference type="InterPro" id="IPR054206">
    <property type="entry name" value="DUF6912"/>
</dbReference>
<protein>
    <submittedName>
        <fullName evidence="1">Uncharacterized protein</fullName>
    </submittedName>
</protein>